<dbReference type="CDD" id="cd02503">
    <property type="entry name" value="MobA"/>
    <property type="match status" value="1"/>
</dbReference>
<dbReference type="AlphaFoldDB" id="X1M9N0"/>
<evidence type="ECO:0000256" key="2">
    <source>
        <dbReference type="ARBA" id="ARBA00022679"/>
    </source>
</evidence>
<sequence>GKRLIDIVISKLKCIVGDNIIIVGPPKKYPSYKQVVPDLFPQRCPLAGIYSGLKASPTFYNLIVGCDMPFLKTELLWYMWENIDSEDIIIPRYGKDYIEPLLAIYGKSCLEIMEKNLKRNILPVRLIFPYLKVKYIEDEEIIKFDPKYLSFFNINFKKDLIKAEELIRKKGVKK</sequence>
<dbReference type="InterPro" id="IPR029044">
    <property type="entry name" value="Nucleotide-diphossugar_trans"/>
</dbReference>
<dbReference type="Pfam" id="PF12804">
    <property type="entry name" value="NTP_transf_3"/>
    <property type="match status" value="1"/>
</dbReference>
<evidence type="ECO:0000256" key="3">
    <source>
        <dbReference type="ARBA" id="ARBA00022723"/>
    </source>
</evidence>
<feature type="non-terminal residue" evidence="9">
    <location>
        <position position="1"/>
    </location>
</feature>
<evidence type="ECO:0000256" key="4">
    <source>
        <dbReference type="ARBA" id="ARBA00022741"/>
    </source>
</evidence>
<name>X1M9N0_9ZZZZ</name>
<evidence type="ECO:0000256" key="6">
    <source>
        <dbReference type="ARBA" id="ARBA00023134"/>
    </source>
</evidence>
<evidence type="ECO:0000259" key="8">
    <source>
        <dbReference type="Pfam" id="PF12804"/>
    </source>
</evidence>
<keyword evidence="3" id="KW-0479">Metal-binding</keyword>
<dbReference type="PANTHER" id="PTHR19136:SF81">
    <property type="entry name" value="MOLYBDENUM COFACTOR GUANYLYLTRANSFERASE"/>
    <property type="match status" value="1"/>
</dbReference>
<protein>
    <recommendedName>
        <fullName evidence="8">MobA-like NTP transferase domain-containing protein</fullName>
    </recommendedName>
</protein>
<evidence type="ECO:0000313" key="9">
    <source>
        <dbReference type="EMBL" id="GAI14816.1"/>
    </source>
</evidence>
<accession>X1M9N0</accession>
<evidence type="ECO:0000256" key="7">
    <source>
        <dbReference type="ARBA" id="ARBA00023150"/>
    </source>
</evidence>
<keyword evidence="4" id="KW-0547">Nucleotide-binding</keyword>
<feature type="domain" description="MobA-like NTP transferase" evidence="8">
    <location>
        <begin position="1"/>
        <end position="117"/>
    </location>
</feature>
<dbReference type="GO" id="GO:0006777">
    <property type="term" value="P:Mo-molybdopterin cofactor biosynthetic process"/>
    <property type="evidence" value="ECO:0007669"/>
    <property type="project" value="UniProtKB-KW"/>
</dbReference>
<keyword evidence="7" id="KW-0501">Molybdenum cofactor biosynthesis</keyword>
<dbReference type="GO" id="GO:0046872">
    <property type="term" value="F:metal ion binding"/>
    <property type="evidence" value="ECO:0007669"/>
    <property type="project" value="UniProtKB-KW"/>
</dbReference>
<dbReference type="InterPro" id="IPR013482">
    <property type="entry name" value="Molybde_CF_guanTrfase"/>
</dbReference>
<proteinExistence type="predicted"/>
<dbReference type="Gene3D" id="3.90.550.10">
    <property type="entry name" value="Spore Coat Polysaccharide Biosynthesis Protein SpsA, Chain A"/>
    <property type="match status" value="1"/>
</dbReference>
<dbReference type="GO" id="GO:0005525">
    <property type="term" value="F:GTP binding"/>
    <property type="evidence" value="ECO:0007669"/>
    <property type="project" value="UniProtKB-KW"/>
</dbReference>
<organism evidence="9">
    <name type="scientific">marine sediment metagenome</name>
    <dbReference type="NCBI Taxonomy" id="412755"/>
    <lineage>
        <taxon>unclassified sequences</taxon>
        <taxon>metagenomes</taxon>
        <taxon>ecological metagenomes</taxon>
    </lineage>
</organism>
<comment type="caution">
    <text evidence="9">The sequence shown here is derived from an EMBL/GenBank/DDBJ whole genome shotgun (WGS) entry which is preliminary data.</text>
</comment>
<gene>
    <name evidence="9" type="ORF">S06H3_11272</name>
</gene>
<dbReference type="EMBL" id="BARV01005415">
    <property type="protein sequence ID" value="GAI14816.1"/>
    <property type="molecule type" value="Genomic_DNA"/>
</dbReference>
<dbReference type="PANTHER" id="PTHR19136">
    <property type="entry name" value="MOLYBDENUM COFACTOR GUANYLYLTRANSFERASE"/>
    <property type="match status" value="1"/>
</dbReference>
<dbReference type="InterPro" id="IPR025877">
    <property type="entry name" value="MobA-like_NTP_Trfase"/>
</dbReference>
<evidence type="ECO:0000256" key="1">
    <source>
        <dbReference type="ARBA" id="ARBA00022490"/>
    </source>
</evidence>
<reference evidence="9" key="1">
    <citation type="journal article" date="2014" name="Front. Microbiol.">
        <title>High frequency of phylogenetically diverse reductive dehalogenase-homologous genes in deep subseafloor sedimentary metagenomes.</title>
        <authorList>
            <person name="Kawai M."/>
            <person name="Futagami T."/>
            <person name="Toyoda A."/>
            <person name="Takaki Y."/>
            <person name="Nishi S."/>
            <person name="Hori S."/>
            <person name="Arai W."/>
            <person name="Tsubouchi T."/>
            <person name="Morono Y."/>
            <person name="Uchiyama I."/>
            <person name="Ito T."/>
            <person name="Fujiyama A."/>
            <person name="Inagaki F."/>
            <person name="Takami H."/>
        </authorList>
    </citation>
    <scope>NUCLEOTIDE SEQUENCE</scope>
    <source>
        <strain evidence="9">Expedition CK06-06</strain>
    </source>
</reference>
<dbReference type="GO" id="GO:0016779">
    <property type="term" value="F:nucleotidyltransferase activity"/>
    <property type="evidence" value="ECO:0007669"/>
    <property type="project" value="UniProtKB-ARBA"/>
</dbReference>
<keyword evidence="5" id="KW-0460">Magnesium</keyword>
<keyword evidence="1" id="KW-0963">Cytoplasm</keyword>
<keyword evidence="2" id="KW-0808">Transferase</keyword>
<keyword evidence="6" id="KW-0342">GTP-binding</keyword>
<evidence type="ECO:0000256" key="5">
    <source>
        <dbReference type="ARBA" id="ARBA00022842"/>
    </source>
</evidence>
<dbReference type="SUPFAM" id="SSF53448">
    <property type="entry name" value="Nucleotide-diphospho-sugar transferases"/>
    <property type="match status" value="1"/>
</dbReference>